<organism evidence="10 11">
    <name type="scientific">Dekkera bruxellensis</name>
    <name type="common">Brettanomyces custersii</name>
    <dbReference type="NCBI Taxonomy" id="5007"/>
    <lineage>
        <taxon>Eukaryota</taxon>
        <taxon>Fungi</taxon>
        <taxon>Dikarya</taxon>
        <taxon>Ascomycota</taxon>
        <taxon>Saccharomycotina</taxon>
        <taxon>Pichiomycetes</taxon>
        <taxon>Pichiales</taxon>
        <taxon>Pichiaceae</taxon>
        <taxon>Brettanomyces</taxon>
    </lineage>
</organism>
<keyword evidence="5" id="KW-0833">Ubl conjugation pathway</keyword>
<keyword evidence="7" id="KW-0788">Thiol protease</keyword>
<dbReference type="PROSITE" id="PS50235">
    <property type="entry name" value="USP_3"/>
    <property type="match status" value="1"/>
</dbReference>
<dbReference type="SUPFAM" id="SSF54001">
    <property type="entry name" value="Cysteine proteinases"/>
    <property type="match status" value="1"/>
</dbReference>
<evidence type="ECO:0000259" key="9">
    <source>
        <dbReference type="PROSITE" id="PS50235"/>
    </source>
</evidence>
<dbReference type="InterPro" id="IPR001394">
    <property type="entry name" value="Peptidase_C19_UCH"/>
</dbReference>
<evidence type="ECO:0000256" key="7">
    <source>
        <dbReference type="ARBA" id="ARBA00022807"/>
    </source>
</evidence>
<gene>
    <name evidence="10" type="ORF">BRETT_004830</name>
</gene>
<dbReference type="Gene3D" id="3.40.250.10">
    <property type="entry name" value="Rhodanese-like domain"/>
    <property type="match status" value="1"/>
</dbReference>
<accession>A0A871R8S4</accession>
<feature type="region of interest" description="Disordered" evidence="8">
    <location>
        <begin position="1"/>
        <end position="24"/>
    </location>
</feature>
<dbReference type="GeneID" id="64576753"/>
<dbReference type="PANTHER" id="PTHR21646:SF24">
    <property type="entry name" value="UBIQUITIN CARBOXYL-TERMINAL HYDROLASE"/>
    <property type="match status" value="1"/>
</dbReference>
<name>A0A871R8S4_DEKBR</name>
<keyword evidence="4" id="KW-0645">Protease</keyword>
<dbReference type="GO" id="GO:0016579">
    <property type="term" value="P:protein deubiquitination"/>
    <property type="evidence" value="ECO:0007669"/>
    <property type="project" value="InterPro"/>
</dbReference>
<feature type="compositionally biased region" description="Basic residues" evidence="8">
    <location>
        <begin position="688"/>
        <end position="707"/>
    </location>
</feature>
<dbReference type="GO" id="GO:0006508">
    <property type="term" value="P:proteolysis"/>
    <property type="evidence" value="ECO:0007669"/>
    <property type="project" value="UniProtKB-KW"/>
</dbReference>
<proteinExistence type="inferred from homology"/>
<feature type="region of interest" description="Disordered" evidence="8">
    <location>
        <begin position="679"/>
        <end position="710"/>
    </location>
</feature>
<evidence type="ECO:0000256" key="1">
    <source>
        <dbReference type="ARBA" id="ARBA00000707"/>
    </source>
</evidence>
<dbReference type="Proteomes" id="UP000663131">
    <property type="component" value="Chromosome 7"/>
</dbReference>
<comment type="catalytic activity">
    <reaction evidence="1">
        <text>Thiol-dependent hydrolysis of ester, thioester, amide, peptide and isopeptide bonds formed by the C-terminal Gly of ubiquitin (a 76-residue protein attached to proteins as an intracellular targeting signal).</text>
        <dbReference type="EC" id="3.4.19.12"/>
    </reaction>
</comment>
<dbReference type="AlphaFoldDB" id="A0A871R8S4"/>
<evidence type="ECO:0000256" key="5">
    <source>
        <dbReference type="ARBA" id="ARBA00022786"/>
    </source>
</evidence>
<dbReference type="Gene3D" id="3.90.70.10">
    <property type="entry name" value="Cysteine proteinases"/>
    <property type="match status" value="1"/>
</dbReference>
<feature type="domain" description="USP" evidence="9">
    <location>
        <begin position="437"/>
        <end position="855"/>
    </location>
</feature>
<keyword evidence="6" id="KW-0378">Hydrolase</keyword>
<dbReference type="CDD" id="cd02257">
    <property type="entry name" value="Peptidase_C19"/>
    <property type="match status" value="1"/>
</dbReference>
<feature type="region of interest" description="Disordered" evidence="8">
    <location>
        <begin position="373"/>
        <end position="396"/>
    </location>
</feature>
<evidence type="ECO:0000313" key="10">
    <source>
        <dbReference type="EMBL" id="QOU20178.1"/>
    </source>
</evidence>
<dbReference type="InterPro" id="IPR050185">
    <property type="entry name" value="Ub_carboxyl-term_hydrolase"/>
</dbReference>
<evidence type="ECO:0000256" key="3">
    <source>
        <dbReference type="ARBA" id="ARBA00012759"/>
    </source>
</evidence>
<dbReference type="InterPro" id="IPR036873">
    <property type="entry name" value="Rhodanese-like_dom_sf"/>
</dbReference>
<dbReference type="EC" id="3.4.19.12" evidence="3"/>
<dbReference type="EMBL" id="CP063135">
    <property type="protein sequence ID" value="QOU20178.1"/>
    <property type="molecule type" value="Genomic_DNA"/>
</dbReference>
<dbReference type="KEGG" id="bbrx:BRETT_004830"/>
<evidence type="ECO:0000256" key="2">
    <source>
        <dbReference type="ARBA" id="ARBA00009085"/>
    </source>
</evidence>
<protein>
    <recommendedName>
        <fullName evidence="3">ubiquitinyl hydrolase 1</fullName>
        <ecNumber evidence="3">3.4.19.12</ecNumber>
    </recommendedName>
</protein>
<dbReference type="InterPro" id="IPR038765">
    <property type="entry name" value="Papain-like_cys_pep_sf"/>
</dbReference>
<evidence type="ECO:0000256" key="4">
    <source>
        <dbReference type="ARBA" id="ARBA00022670"/>
    </source>
</evidence>
<evidence type="ECO:0000256" key="6">
    <source>
        <dbReference type="ARBA" id="ARBA00022801"/>
    </source>
</evidence>
<evidence type="ECO:0000313" key="11">
    <source>
        <dbReference type="Proteomes" id="UP000663131"/>
    </source>
</evidence>
<evidence type="ECO:0000256" key="8">
    <source>
        <dbReference type="SAM" id="MobiDB-lite"/>
    </source>
</evidence>
<feature type="compositionally biased region" description="Polar residues" evidence="8">
    <location>
        <begin position="7"/>
        <end position="24"/>
    </location>
</feature>
<dbReference type="Pfam" id="PF00443">
    <property type="entry name" value="UCH"/>
    <property type="match status" value="1"/>
</dbReference>
<comment type="similarity">
    <text evidence="2">Belongs to the peptidase C19 family.</text>
</comment>
<dbReference type="GO" id="GO:0004843">
    <property type="term" value="F:cysteine-type deubiquitinase activity"/>
    <property type="evidence" value="ECO:0007669"/>
    <property type="project" value="UniProtKB-EC"/>
</dbReference>
<dbReference type="RefSeq" id="XP_041136671.1">
    <property type="nucleotide sequence ID" value="XM_041283319.1"/>
</dbReference>
<dbReference type="OrthoDB" id="292964at2759"/>
<sequence length="857" mass="99234">MIDETDGMSNETPNNRNSNDSISAETTTTKNYLSDDDIEKIAGLQLDLVVSRDTAIHAQVRKHQFKTRSAVVLEWMDISFGYINAMKLLFDKNIFADGRQHELLVEIFSYNYFVLYYVLDRFELNDADAQLVTDLHKMSSKFLAVPEYKDDLQLATKVCRTMIETKVLEADTAKLDIDGRTSDIKKENAPKKDKETVNDFYPIYTERPDGSIHERNSFSSISIKDVISWKPSHVFIIDIRTADDFYTSEISKVLLFPLVNIDPGLIRECHTFLDILNTVKGISMDAYRRLKHVTSYKYVVFYSNNNQVGDTELKFDSILRRQLKTSPPFIYWLEGGAIELEGWIAKFESKHDAGHSHITDSFESLPNSDLQNNFWRQTPPPSTAKTESAADLEYSRPPLPNPLTATNIPVQNPRSFVIQRPQTESAALNRTNFVPLVRLFNFGSTCYMNSMIQCLFTMPYFQNLFINRSKFSQILHTERSSLALSFNHLFMDLYRADGYYIVKPVRFVKLCAQLKPDFRIPYEQQDTSQFLYFIMEKLHNELKISDTPQNREMFKTGDPETDPFALYSSRKGYIKWHDSLVQSEGVSPINGLFQIQQESCLHCGRCGYQSYNFDYSSMLHLNLSGDEYHLSDLILKNLKVEELSDRFGNAWKCPSCEKMANRLSNLEHKCTEYTELDNLGSESDQSSKRKSFFNHRHKKTKDKRKNAPTRNTEYGKLNLSVLDPEERTEYESLKSTLSKPNVSFKSTAFIKLPKVLIIYLAKFDLYQKKLTNVNLHFARTLKFKLTRDGKEITYQYRLGSWIDHLGSSISSGHYTAVVSRNDEWFYCDDENISRLQYTENEVKDPDAYLLFYTLVGK</sequence>
<dbReference type="InterPro" id="IPR028889">
    <property type="entry name" value="USP"/>
</dbReference>
<reference evidence="10" key="1">
    <citation type="submission" date="2020-10" db="EMBL/GenBank/DDBJ databases">
        <authorList>
            <person name="Palmer J.M."/>
        </authorList>
    </citation>
    <scope>NUCLEOTIDE SEQUENCE</scope>
    <source>
        <strain evidence="10">UCD 2041</strain>
    </source>
</reference>
<dbReference type="PANTHER" id="PTHR21646">
    <property type="entry name" value="UBIQUITIN CARBOXYL-TERMINAL HYDROLASE"/>
    <property type="match status" value="1"/>
</dbReference>
<reference evidence="10" key="2">
    <citation type="journal article" name="BMC Genomics">
        <title>New genome assemblies reveal patterns of domestication and adaptation across Brettanomyces (Dekkera) species.</title>
        <authorList>
            <person name="Roach M.J."/>
            <person name="Borneman A.R."/>
        </authorList>
    </citation>
    <scope>NUCLEOTIDE SEQUENCE</scope>
    <source>
        <strain evidence="10">UCD 2041</strain>
    </source>
</reference>